<feature type="compositionally biased region" description="Basic and acidic residues" evidence="1">
    <location>
        <begin position="1"/>
        <end position="14"/>
    </location>
</feature>
<evidence type="ECO:0000313" key="4">
    <source>
        <dbReference type="Proteomes" id="UP000608890"/>
    </source>
</evidence>
<organism evidence="3 4">
    <name type="scientific">Micromonospora sonchi</name>
    <dbReference type="NCBI Taxonomy" id="1763543"/>
    <lineage>
        <taxon>Bacteria</taxon>
        <taxon>Bacillati</taxon>
        <taxon>Actinomycetota</taxon>
        <taxon>Actinomycetes</taxon>
        <taxon>Micromonosporales</taxon>
        <taxon>Micromonosporaceae</taxon>
        <taxon>Micromonospora</taxon>
    </lineage>
</organism>
<gene>
    <name evidence="3" type="ORF">GCM10011608_10140</name>
</gene>
<comment type="caution">
    <text evidence="3">The sequence shown here is derived from an EMBL/GenBank/DDBJ whole genome shotgun (WGS) entry which is preliminary data.</text>
</comment>
<evidence type="ECO:0000259" key="2">
    <source>
        <dbReference type="Pfam" id="PF04149"/>
    </source>
</evidence>
<feature type="domain" description="DUF397" evidence="2">
    <location>
        <begin position="17"/>
        <end position="67"/>
    </location>
</feature>
<feature type="region of interest" description="Disordered" evidence="1">
    <location>
        <begin position="1"/>
        <end position="24"/>
    </location>
</feature>
<proteinExistence type="predicted"/>
<reference evidence="3" key="1">
    <citation type="journal article" date="2014" name="Int. J. Syst. Evol. Microbiol.">
        <title>Complete genome sequence of Corynebacterium casei LMG S-19264T (=DSM 44701T), isolated from a smear-ripened cheese.</title>
        <authorList>
            <consortium name="US DOE Joint Genome Institute (JGI-PGF)"/>
            <person name="Walter F."/>
            <person name="Albersmeier A."/>
            <person name="Kalinowski J."/>
            <person name="Ruckert C."/>
        </authorList>
    </citation>
    <scope>NUCLEOTIDE SEQUENCE</scope>
    <source>
        <strain evidence="3">CGMCC 4.7312</strain>
    </source>
</reference>
<name>A0A917TL64_9ACTN</name>
<dbReference type="Pfam" id="PF04149">
    <property type="entry name" value="DUF397"/>
    <property type="match status" value="1"/>
</dbReference>
<accession>A0A917TL64</accession>
<dbReference type="Proteomes" id="UP000608890">
    <property type="component" value="Unassembled WGS sequence"/>
</dbReference>
<keyword evidence="4" id="KW-1185">Reference proteome</keyword>
<dbReference type="AlphaFoldDB" id="A0A917TL64"/>
<protein>
    <recommendedName>
        <fullName evidence="2">DUF397 domain-containing protein</fullName>
    </recommendedName>
</protein>
<evidence type="ECO:0000313" key="3">
    <source>
        <dbReference type="EMBL" id="GGM27353.1"/>
    </source>
</evidence>
<evidence type="ECO:0000256" key="1">
    <source>
        <dbReference type="SAM" id="MobiDB-lite"/>
    </source>
</evidence>
<reference evidence="3" key="2">
    <citation type="submission" date="2020-09" db="EMBL/GenBank/DDBJ databases">
        <authorList>
            <person name="Sun Q."/>
            <person name="Zhou Y."/>
        </authorList>
    </citation>
    <scope>NUCLEOTIDE SEQUENCE</scope>
    <source>
        <strain evidence="3">CGMCC 4.7312</strain>
    </source>
</reference>
<dbReference type="InterPro" id="IPR007278">
    <property type="entry name" value="DUF397"/>
</dbReference>
<dbReference type="EMBL" id="BMNB01000003">
    <property type="protein sequence ID" value="GGM27353.1"/>
    <property type="molecule type" value="Genomic_DNA"/>
</dbReference>
<sequence length="75" mass="8141">MPGEGRAEQEEHSMKRGWFKSSKSGPNCDNCVEVRIGEVVDVRDTKDRSGPVLAFAPDAFAAFVRSAARGELTSV</sequence>